<evidence type="ECO:0000313" key="1">
    <source>
        <dbReference type="EMBL" id="KAI3800248.1"/>
    </source>
</evidence>
<organism evidence="1 2">
    <name type="scientific">Smallanthus sonchifolius</name>
    <dbReference type="NCBI Taxonomy" id="185202"/>
    <lineage>
        <taxon>Eukaryota</taxon>
        <taxon>Viridiplantae</taxon>
        <taxon>Streptophyta</taxon>
        <taxon>Embryophyta</taxon>
        <taxon>Tracheophyta</taxon>
        <taxon>Spermatophyta</taxon>
        <taxon>Magnoliopsida</taxon>
        <taxon>eudicotyledons</taxon>
        <taxon>Gunneridae</taxon>
        <taxon>Pentapetalae</taxon>
        <taxon>asterids</taxon>
        <taxon>campanulids</taxon>
        <taxon>Asterales</taxon>
        <taxon>Asteraceae</taxon>
        <taxon>Asteroideae</taxon>
        <taxon>Heliantheae alliance</taxon>
        <taxon>Millerieae</taxon>
        <taxon>Smallanthus</taxon>
    </lineage>
</organism>
<reference evidence="1 2" key="2">
    <citation type="journal article" date="2022" name="Mol. Ecol. Resour.">
        <title>The genomes of chicory, endive, great burdock and yacon provide insights into Asteraceae paleo-polyploidization history and plant inulin production.</title>
        <authorList>
            <person name="Fan W."/>
            <person name="Wang S."/>
            <person name="Wang H."/>
            <person name="Wang A."/>
            <person name="Jiang F."/>
            <person name="Liu H."/>
            <person name="Zhao H."/>
            <person name="Xu D."/>
            <person name="Zhang Y."/>
        </authorList>
    </citation>
    <scope>NUCLEOTIDE SEQUENCE [LARGE SCALE GENOMIC DNA]</scope>
    <source>
        <strain evidence="2">cv. Yunnan</strain>
        <tissue evidence="1">Leaves</tissue>
    </source>
</reference>
<reference evidence="2" key="1">
    <citation type="journal article" date="2022" name="Mol. Ecol. Resour.">
        <title>The genomes of chicory, endive, great burdock and yacon provide insights into Asteraceae palaeo-polyploidization history and plant inulin production.</title>
        <authorList>
            <person name="Fan W."/>
            <person name="Wang S."/>
            <person name="Wang H."/>
            <person name="Wang A."/>
            <person name="Jiang F."/>
            <person name="Liu H."/>
            <person name="Zhao H."/>
            <person name="Xu D."/>
            <person name="Zhang Y."/>
        </authorList>
    </citation>
    <scope>NUCLEOTIDE SEQUENCE [LARGE SCALE GENOMIC DNA]</scope>
    <source>
        <strain evidence="2">cv. Yunnan</strain>
    </source>
</reference>
<dbReference type="Proteomes" id="UP001056120">
    <property type="component" value="Linkage Group LG10"/>
</dbReference>
<sequence length="684" mass="76918">MQEDQQGNEGLPAVSKGYSDTDNTRMGENDMSKVWYTTINCAKEHWKRHDGDAGNGTSGSLIQQLSTTEGNDKVCFFEKHNLIVEYLAKWWGSHKLNDHEAWRKSYGTMRQKCCWIDMERNACYPEELYHRKKKKKRKIKGTNPFKKDKEKEIELEGPGMGDTIGGEGRRKHKIWFSRNRRPSKNLFLKKVTFSQETIPMNAAVHLMCLGEFQVGQTKSKHPRSTEKTKKILMSKMDSLFEELETKKKKLKEIAANINTTDENKVLVNSILGMKSFKVLKFSTKMAQDGKVTIDENMIELDQDPDLNTASPKAIPQATYASRLSGQTSMACDDKSQYYPPMCRDFEKWRTASLVGYCSDMGIETCTQYSTWVMGDGLGWYKMHTPKCENLEGSKKLLWNDGHYIRLKTLHADTTERGLLSGNSVAWRDSSKIADNVTKRNDWNKASNQAEHRDMEVKHEVDVIPIATIIKLPLIMTNESTRRKGKLRGKRNRKHIYDVILERVGDDALYSFDLSGHWWIDWGFVLLVVAIDTPVNQEAGQDPLSDSVGMAMPVHGQVSGTQLLNPSGSNFCPMNTNVSAPTSPFKPVSLVMPTDGFRMGGVKVPDGIQIQSTPVGIDSSQVVNNHPSPRNVPPATVSLDPSGSMNPSSSELDLVEKPPDPFVSPVNEQNSGRRSSSRLALNSLS</sequence>
<keyword evidence="2" id="KW-1185">Reference proteome</keyword>
<comment type="caution">
    <text evidence="1">The sequence shown here is derived from an EMBL/GenBank/DDBJ whole genome shotgun (WGS) entry which is preliminary data.</text>
</comment>
<dbReference type="EMBL" id="CM042027">
    <property type="protein sequence ID" value="KAI3800248.1"/>
    <property type="molecule type" value="Genomic_DNA"/>
</dbReference>
<gene>
    <name evidence="1" type="ORF">L1987_28334</name>
</gene>
<accession>A0ACB9HXR2</accession>
<evidence type="ECO:0000313" key="2">
    <source>
        <dbReference type="Proteomes" id="UP001056120"/>
    </source>
</evidence>
<name>A0ACB9HXR2_9ASTR</name>
<proteinExistence type="predicted"/>
<protein>
    <submittedName>
        <fullName evidence="1">Uncharacterized protein</fullName>
    </submittedName>
</protein>